<organism evidence="2 3">
    <name type="scientific">Aspergillus transmontanensis</name>
    <dbReference type="NCBI Taxonomy" id="1034304"/>
    <lineage>
        <taxon>Eukaryota</taxon>
        <taxon>Fungi</taxon>
        <taxon>Dikarya</taxon>
        <taxon>Ascomycota</taxon>
        <taxon>Pezizomycotina</taxon>
        <taxon>Eurotiomycetes</taxon>
        <taxon>Eurotiomycetidae</taxon>
        <taxon>Eurotiales</taxon>
        <taxon>Aspergillaceae</taxon>
        <taxon>Aspergillus</taxon>
        <taxon>Aspergillus subgen. Circumdati</taxon>
    </lineage>
</organism>
<evidence type="ECO:0000313" key="3">
    <source>
        <dbReference type="Proteomes" id="UP000325433"/>
    </source>
</evidence>
<reference evidence="3" key="1">
    <citation type="submission" date="2019-04" db="EMBL/GenBank/DDBJ databases">
        <title>Friends and foes A comparative genomics studyof 23 Aspergillus species from section Flavi.</title>
        <authorList>
            <consortium name="DOE Joint Genome Institute"/>
            <person name="Kjaerbolling I."/>
            <person name="Vesth T."/>
            <person name="Frisvad J.C."/>
            <person name="Nybo J.L."/>
            <person name="Theobald S."/>
            <person name="Kildgaard S."/>
            <person name="Isbrandt T."/>
            <person name="Kuo A."/>
            <person name="Sato A."/>
            <person name="Lyhne E.K."/>
            <person name="Kogle M.E."/>
            <person name="Wiebenga A."/>
            <person name="Kun R.S."/>
            <person name="Lubbers R.J."/>
            <person name="Makela M.R."/>
            <person name="Barry K."/>
            <person name="Chovatia M."/>
            <person name="Clum A."/>
            <person name="Daum C."/>
            <person name="Haridas S."/>
            <person name="He G."/>
            <person name="LaButti K."/>
            <person name="Lipzen A."/>
            <person name="Mondo S."/>
            <person name="Riley R."/>
            <person name="Salamov A."/>
            <person name="Simmons B.A."/>
            <person name="Magnuson J.K."/>
            <person name="Henrissat B."/>
            <person name="Mortensen U.H."/>
            <person name="Larsen T.O."/>
            <person name="Devries R.P."/>
            <person name="Grigoriev I.V."/>
            <person name="Machida M."/>
            <person name="Baker S.E."/>
            <person name="Andersen M.R."/>
        </authorList>
    </citation>
    <scope>NUCLEOTIDE SEQUENCE [LARGE SCALE GENOMIC DNA]</scope>
    <source>
        <strain evidence="3">CBS 130015</strain>
    </source>
</reference>
<keyword evidence="1" id="KW-0472">Membrane</keyword>
<keyword evidence="1" id="KW-0812">Transmembrane</keyword>
<sequence length="171" mass="19182">MLIDVIGLEQSMSSSDTIFPHEDRDQSHTFVPESAVVARSNQTMDEDSLQEMIKKLNRKLHQHYMAITDEKRRILQSSPGSSGYLPTMPPVYSTKSKEVMESGAKGSHDMWSDDSRDIESFEASFPQHSESCPSLSWCLCLLAAIGCIIAFMLVVAWLLPETSTMTIYLSE</sequence>
<protein>
    <submittedName>
        <fullName evidence="2">Uncharacterized protein</fullName>
    </submittedName>
</protein>
<evidence type="ECO:0000313" key="2">
    <source>
        <dbReference type="EMBL" id="KAE8317722.1"/>
    </source>
</evidence>
<dbReference type="Proteomes" id="UP000325433">
    <property type="component" value="Unassembled WGS sequence"/>
</dbReference>
<keyword evidence="1" id="KW-1133">Transmembrane helix</keyword>
<keyword evidence="3" id="KW-1185">Reference proteome</keyword>
<dbReference type="EMBL" id="ML738300">
    <property type="protein sequence ID" value="KAE8317722.1"/>
    <property type="molecule type" value="Genomic_DNA"/>
</dbReference>
<name>A0A5N6WAP2_9EURO</name>
<gene>
    <name evidence="2" type="ORF">BDV41DRAFT_524793</name>
</gene>
<feature type="transmembrane region" description="Helical" evidence="1">
    <location>
        <begin position="134"/>
        <end position="159"/>
    </location>
</feature>
<proteinExistence type="predicted"/>
<dbReference type="AlphaFoldDB" id="A0A5N6WAP2"/>
<evidence type="ECO:0000256" key="1">
    <source>
        <dbReference type="SAM" id="Phobius"/>
    </source>
</evidence>
<accession>A0A5N6WAP2</accession>